<dbReference type="GO" id="GO:0015159">
    <property type="term" value="F:polysaccharide transmembrane transporter activity"/>
    <property type="evidence" value="ECO:0007669"/>
    <property type="project" value="InterPro"/>
</dbReference>
<dbReference type="InterPro" id="IPR003715">
    <property type="entry name" value="Poly_export_N"/>
</dbReference>
<proteinExistence type="inferred from homology"/>
<evidence type="ECO:0000256" key="16">
    <source>
        <dbReference type="SAM" id="SignalP"/>
    </source>
</evidence>
<evidence type="ECO:0000256" key="13">
    <source>
        <dbReference type="ARBA" id="ARBA00023237"/>
    </source>
</evidence>
<name>A0A5P4S7K2_VIBPH</name>
<keyword evidence="8" id="KW-0625">Polysaccharide transport</keyword>
<reference evidence="20" key="1">
    <citation type="journal article" date="2019" name="Int. J. Food Microbiol.">
        <title>Developing a novel molecular serotyping system based on capsular polysaccharide synthesis gene clusters of Vibrio parahaemolyticus.</title>
        <authorList>
            <person name="Pang Y."/>
            <person name="Guo X."/>
            <person name="Tian X."/>
            <person name="Liu F."/>
            <person name="Wang L."/>
            <person name="Wu J."/>
            <person name="Zhang S."/>
            <person name="Li S."/>
            <person name="Liu B."/>
        </authorList>
    </citation>
    <scope>NUCLEOTIDE SEQUENCE</scope>
    <source>
        <strain evidence="20">G3494</strain>
    </source>
</reference>
<evidence type="ECO:0000256" key="12">
    <source>
        <dbReference type="ARBA" id="ARBA00023139"/>
    </source>
</evidence>
<evidence type="ECO:0000256" key="9">
    <source>
        <dbReference type="ARBA" id="ARBA00023065"/>
    </source>
</evidence>
<evidence type="ECO:0000256" key="2">
    <source>
        <dbReference type="ARBA" id="ARBA00009450"/>
    </source>
</evidence>
<evidence type="ECO:0000256" key="6">
    <source>
        <dbReference type="ARBA" id="ARBA00022692"/>
    </source>
</evidence>
<keyword evidence="10" id="KW-0626">Porin</keyword>
<evidence type="ECO:0000256" key="4">
    <source>
        <dbReference type="ARBA" id="ARBA00022452"/>
    </source>
</evidence>
<feature type="signal peptide" evidence="16">
    <location>
        <begin position="1"/>
        <end position="23"/>
    </location>
</feature>
<dbReference type="InterPro" id="IPR054765">
    <property type="entry name" value="SLBB_dom"/>
</dbReference>
<comment type="similarity">
    <text evidence="2">Belongs to the BexD/CtrA/VexA family.</text>
</comment>
<dbReference type="SUPFAM" id="SSF142984">
    <property type="entry name" value="Nqo1 middle domain-like"/>
    <property type="match status" value="1"/>
</dbReference>
<dbReference type="InterPro" id="IPR049712">
    <property type="entry name" value="Poly_export"/>
</dbReference>
<feature type="compositionally biased region" description="Polar residues" evidence="15">
    <location>
        <begin position="64"/>
        <end position="80"/>
    </location>
</feature>
<keyword evidence="13" id="KW-0998">Cell outer membrane</keyword>
<evidence type="ECO:0000256" key="8">
    <source>
        <dbReference type="ARBA" id="ARBA00023047"/>
    </source>
</evidence>
<dbReference type="GO" id="GO:0009279">
    <property type="term" value="C:cell outer membrane"/>
    <property type="evidence" value="ECO:0007669"/>
    <property type="project" value="UniProtKB-SubCell"/>
</dbReference>
<evidence type="ECO:0000256" key="1">
    <source>
        <dbReference type="ARBA" id="ARBA00004571"/>
    </source>
</evidence>
<feature type="domain" description="SLBB" evidence="19">
    <location>
        <begin position="197"/>
        <end position="274"/>
    </location>
</feature>
<evidence type="ECO:0000259" key="17">
    <source>
        <dbReference type="Pfam" id="PF02563"/>
    </source>
</evidence>
<dbReference type="EMBL" id="MK463648">
    <property type="protein sequence ID" value="QFC17945.1"/>
    <property type="molecule type" value="Genomic_DNA"/>
</dbReference>
<dbReference type="Pfam" id="PF10531">
    <property type="entry name" value="SLBB"/>
    <property type="match status" value="4"/>
</dbReference>
<keyword evidence="11" id="KW-0472">Membrane</keyword>
<feature type="domain" description="Soluble ligand binding" evidence="18">
    <location>
        <begin position="281"/>
        <end position="327"/>
    </location>
</feature>
<keyword evidence="6" id="KW-0812">Transmembrane</keyword>
<keyword evidence="4" id="KW-1134">Transmembrane beta strand</keyword>
<evidence type="ECO:0000256" key="7">
    <source>
        <dbReference type="ARBA" id="ARBA00022729"/>
    </source>
</evidence>
<evidence type="ECO:0000313" key="20">
    <source>
        <dbReference type="EMBL" id="QFC17945.1"/>
    </source>
</evidence>
<dbReference type="PANTHER" id="PTHR33619">
    <property type="entry name" value="POLYSACCHARIDE EXPORT PROTEIN GFCE-RELATED"/>
    <property type="match status" value="1"/>
</dbReference>
<comment type="subcellular location">
    <subcellularLocation>
        <location evidence="1">Cell outer membrane</location>
        <topology evidence="1">Multi-pass membrane protein</topology>
    </subcellularLocation>
</comment>
<evidence type="ECO:0000256" key="14">
    <source>
        <dbReference type="ARBA" id="ARBA00023288"/>
    </source>
</evidence>
<evidence type="ECO:0000256" key="3">
    <source>
        <dbReference type="ARBA" id="ARBA00022448"/>
    </source>
</evidence>
<dbReference type="Gene3D" id="3.10.560.10">
    <property type="entry name" value="Outer membrane lipoprotein wza domain like"/>
    <property type="match status" value="6"/>
</dbReference>
<dbReference type="InterPro" id="IPR019554">
    <property type="entry name" value="Soluble_ligand-bd"/>
</dbReference>
<feature type="chain" id="PRO_5024444553" evidence="16">
    <location>
        <begin position="24"/>
        <end position="890"/>
    </location>
</feature>
<protein>
    <submittedName>
        <fullName evidence="20">OtnA protein</fullName>
    </submittedName>
</protein>
<evidence type="ECO:0000256" key="11">
    <source>
        <dbReference type="ARBA" id="ARBA00023136"/>
    </source>
</evidence>
<dbReference type="GO" id="GO:0046930">
    <property type="term" value="C:pore complex"/>
    <property type="evidence" value="ECO:0007669"/>
    <property type="project" value="UniProtKB-KW"/>
</dbReference>
<dbReference type="Pfam" id="PF22461">
    <property type="entry name" value="SLBB_2"/>
    <property type="match status" value="1"/>
</dbReference>
<feature type="domain" description="Soluble ligand binding" evidence="18">
    <location>
        <begin position="557"/>
        <end position="599"/>
    </location>
</feature>
<evidence type="ECO:0000256" key="15">
    <source>
        <dbReference type="SAM" id="MobiDB-lite"/>
    </source>
</evidence>
<keyword evidence="3" id="KW-0813">Transport</keyword>
<evidence type="ECO:0000256" key="5">
    <source>
        <dbReference type="ARBA" id="ARBA00022597"/>
    </source>
</evidence>
<accession>A0A5P4S7K2</accession>
<feature type="domain" description="Soluble ligand binding" evidence="18">
    <location>
        <begin position="787"/>
        <end position="837"/>
    </location>
</feature>
<evidence type="ECO:0000259" key="18">
    <source>
        <dbReference type="Pfam" id="PF10531"/>
    </source>
</evidence>
<gene>
    <name evidence="20" type="primary">wbfF</name>
</gene>
<organism evidence="20">
    <name type="scientific">Vibrio parahaemolyticus</name>
    <dbReference type="NCBI Taxonomy" id="670"/>
    <lineage>
        <taxon>Bacteria</taxon>
        <taxon>Pseudomonadati</taxon>
        <taxon>Pseudomonadota</taxon>
        <taxon>Gammaproteobacteria</taxon>
        <taxon>Vibrionales</taxon>
        <taxon>Vibrionaceae</taxon>
        <taxon>Vibrio</taxon>
    </lineage>
</organism>
<dbReference type="PANTHER" id="PTHR33619:SF3">
    <property type="entry name" value="POLYSACCHARIDE EXPORT PROTEIN GFCE-RELATED"/>
    <property type="match status" value="1"/>
</dbReference>
<keyword evidence="5" id="KW-0762">Sugar transport</keyword>
<dbReference type="Pfam" id="PF02563">
    <property type="entry name" value="Poly_export"/>
    <property type="match status" value="1"/>
</dbReference>
<sequence>MLKGYFSIGACILASLFAPFTNAQTPTPEQIQMFQNLPADQQQALASKYGISIPSGASSQPSSYQNPQVVEQRPVASSATEVKVTDSEKDEQGLKRFGLDLFAGSPTTFAPISDVPVPADYTVGAGDEIVIQLFGKENTTHRLRVNRAGVINFPSLGPVQVAGMTFSDVRDSLNQRVKEQMIGVRSDISLGEMRTMQVFVMGDAYKPGAYTVSALTTISQAIYYSGGFSESGALRNVQLKRNGQVIRKLDMYDLLLKGDARNDIRLLPGDVVFIGALGNTISIDGEVNRPAIYEIKPGETYKQAIQMAGGFTANAYSDQIEVKRYAAKGARDALTLNFSQSHDQQTKVKDGDAVNVLKKNEELTRYVQIEGDVRHPGYIEWKSGLRIADLFQSVDTSFNSTADVSYAVVVREINPQRDIEVYQVNLANAILSPTSKDNLKLNSRDRVLVFNRFNNEDLDTLADQQTVTKAKTLEQAQLQAQQEQLKEQEVMSSSVAVSSAASLEKDSKQPKIVFRGKEITKDDFEALKQNTRRTLLAPVLLQLQQQSRLGLAPQIAEVFGEVKHPGRYPITPRMTISTLIEAAGGLTYNAFTINAELARTVINSKDERASINVERIDLRQAIQGRTADDAIIVGRDRLNILEKPNVKLQSTVTLQGEVRFPGTYTVRQGETLGELLERAGGLTEFAHPQGAIFTREALRLQEQKLLNQYAADMRAETAKKTFRADSNMGSVISDPDKTLKFVEEASRSKALGRMVVQLNRILKDERSADFMLEDGDFLFVPTFRNTVSIMGEVQVPITYLLDNKLDVDDYLNKAGGAKKQADEDRIFVVRADGSVYKPTSGYWFGNNHEELKAGDTIVVPIDTDYRDALSTWTAATQILYQTGVAINALK</sequence>
<feature type="domain" description="Soluble ligand binding" evidence="18">
    <location>
        <begin position="652"/>
        <end position="688"/>
    </location>
</feature>
<feature type="domain" description="Polysaccharide export protein N-terminal" evidence="17">
    <location>
        <begin position="116"/>
        <end position="180"/>
    </location>
</feature>
<evidence type="ECO:0000256" key="10">
    <source>
        <dbReference type="ARBA" id="ARBA00023114"/>
    </source>
</evidence>
<keyword evidence="7 16" id="KW-0732">Signal</keyword>
<dbReference type="AlphaFoldDB" id="A0A5P4S7K2"/>
<keyword evidence="9" id="KW-0406">Ion transport</keyword>
<dbReference type="Gene3D" id="3.30.1950.10">
    <property type="entry name" value="wza like domain"/>
    <property type="match status" value="1"/>
</dbReference>
<evidence type="ECO:0000259" key="19">
    <source>
        <dbReference type="Pfam" id="PF22461"/>
    </source>
</evidence>
<keyword evidence="14" id="KW-0449">Lipoprotein</keyword>
<feature type="region of interest" description="Disordered" evidence="15">
    <location>
        <begin position="56"/>
        <end position="89"/>
    </location>
</feature>
<dbReference type="GO" id="GO:0006811">
    <property type="term" value="P:monoatomic ion transport"/>
    <property type="evidence" value="ECO:0007669"/>
    <property type="project" value="UniProtKB-KW"/>
</dbReference>
<dbReference type="GO" id="GO:0015288">
    <property type="term" value="F:porin activity"/>
    <property type="evidence" value="ECO:0007669"/>
    <property type="project" value="UniProtKB-KW"/>
</dbReference>
<keyword evidence="12" id="KW-0564">Palmitate</keyword>